<dbReference type="Proteomes" id="UP000027997">
    <property type="component" value="Unassembled WGS sequence"/>
</dbReference>
<proteinExistence type="predicted"/>
<keyword evidence="2" id="KW-1185">Reference proteome</keyword>
<gene>
    <name evidence="1" type="ORF">GV64_02465</name>
</gene>
<reference evidence="1 2" key="1">
    <citation type="submission" date="2014-06" db="EMBL/GenBank/DDBJ databases">
        <title>Whole Genome Sequences of Three Symbiotic Endozoicomonas Bacteria.</title>
        <authorList>
            <person name="Neave M.J."/>
            <person name="Apprill A."/>
            <person name="Voolstra C.R."/>
        </authorList>
    </citation>
    <scope>NUCLEOTIDE SEQUENCE [LARGE SCALE GENOMIC DNA]</scope>
    <source>
        <strain evidence="1 2">DSM 22380</strain>
    </source>
</reference>
<organism evidence="1 2">
    <name type="scientific">Endozoicomonas elysicola</name>
    <dbReference type="NCBI Taxonomy" id="305900"/>
    <lineage>
        <taxon>Bacteria</taxon>
        <taxon>Pseudomonadati</taxon>
        <taxon>Pseudomonadota</taxon>
        <taxon>Gammaproteobacteria</taxon>
        <taxon>Oceanospirillales</taxon>
        <taxon>Endozoicomonadaceae</taxon>
        <taxon>Endozoicomonas</taxon>
    </lineage>
</organism>
<accession>A0A081K6H6</accession>
<evidence type="ECO:0000313" key="2">
    <source>
        <dbReference type="Proteomes" id="UP000027997"/>
    </source>
</evidence>
<comment type="caution">
    <text evidence="1">The sequence shown here is derived from an EMBL/GenBank/DDBJ whole genome shotgun (WGS) entry which is preliminary data.</text>
</comment>
<name>A0A081K6H6_9GAMM</name>
<dbReference type="EMBL" id="JOJP01000001">
    <property type="protein sequence ID" value="KEI69752.1"/>
    <property type="molecule type" value="Genomic_DNA"/>
</dbReference>
<evidence type="ECO:0000313" key="1">
    <source>
        <dbReference type="EMBL" id="KEI69752.1"/>
    </source>
</evidence>
<protein>
    <submittedName>
        <fullName evidence="1">Uncharacterized protein</fullName>
    </submittedName>
</protein>
<sequence length="111" mass="12385">MVFSLGIQAEIVEGIKSTRLIIGFYSDAYHGLGGAVEANEYINNYSKSNHPISLVRPLGNNSILVHINQSADSQIEKTINQLLLLEKVRFIEIDDTMNPLQDRNMGTTPLR</sequence>
<dbReference type="AlphaFoldDB" id="A0A081K6H6"/>